<organism evidence="3 4">
    <name type="scientific">Opisthorchis felineus</name>
    <dbReference type="NCBI Taxonomy" id="147828"/>
    <lineage>
        <taxon>Eukaryota</taxon>
        <taxon>Metazoa</taxon>
        <taxon>Spiralia</taxon>
        <taxon>Lophotrochozoa</taxon>
        <taxon>Platyhelminthes</taxon>
        <taxon>Trematoda</taxon>
        <taxon>Digenea</taxon>
        <taxon>Opisthorchiida</taxon>
        <taxon>Opisthorchiata</taxon>
        <taxon>Opisthorchiidae</taxon>
        <taxon>Opisthorchis</taxon>
    </lineage>
</organism>
<keyword evidence="1" id="KW-0175">Coiled coil</keyword>
<comment type="caution">
    <text evidence="3">The sequence shown here is derived from an EMBL/GenBank/DDBJ whole genome shotgun (WGS) entry which is preliminary data.</text>
</comment>
<feature type="compositionally biased region" description="Polar residues" evidence="2">
    <location>
        <begin position="123"/>
        <end position="137"/>
    </location>
</feature>
<accession>A0A4V3SGA3</accession>
<dbReference type="GO" id="GO:0000281">
    <property type="term" value="P:mitotic cytokinesis"/>
    <property type="evidence" value="ECO:0007669"/>
    <property type="project" value="InterPro"/>
</dbReference>
<dbReference type="GO" id="GO:0000235">
    <property type="term" value="C:astral microtubule"/>
    <property type="evidence" value="ECO:0007669"/>
    <property type="project" value="TreeGrafter"/>
</dbReference>
<feature type="region of interest" description="Disordered" evidence="2">
    <location>
        <begin position="278"/>
        <end position="346"/>
    </location>
</feature>
<dbReference type="AlphaFoldDB" id="A0A4V3SGA3"/>
<dbReference type="GO" id="GO:0090307">
    <property type="term" value="P:mitotic spindle assembly"/>
    <property type="evidence" value="ECO:0007669"/>
    <property type="project" value="TreeGrafter"/>
</dbReference>
<feature type="region of interest" description="Disordered" evidence="2">
    <location>
        <begin position="117"/>
        <end position="213"/>
    </location>
</feature>
<reference evidence="3 4" key="1">
    <citation type="journal article" date="2019" name="BMC Genomics">
        <title>New insights from Opisthorchis felineus genome: update on genomics of the epidemiologically important liver flukes.</title>
        <authorList>
            <person name="Ershov N.I."/>
            <person name="Mordvinov V.A."/>
            <person name="Prokhortchouk E.B."/>
            <person name="Pakharukova M.Y."/>
            <person name="Gunbin K.V."/>
            <person name="Ustyantsev K."/>
            <person name="Genaev M.A."/>
            <person name="Blinov A.G."/>
            <person name="Mazur A."/>
            <person name="Boulygina E."/>
            <person name="Tsygankova S."/>
            <person name="Khrameeva E."/>
            <person name="Chekanov N."/>
            <person name="Fan G."/>
            <person name="Xiao A."/>
            <person name="Zhang H."/>
            <person name="Xu X."/>
            <person name="Yang H."/>
            <person name="Solovyev V."/>
            <person name="Lee S.M."/>
            <person name="Liu X."/>
            <person name="Afonnikov D.A."/>
            <person name="Skryabin K.G."/>
        </authorList>
    </citation>
    <scope>NUCLEOTIDE SEQUENCE [LARGE SCALE GENOMIC DNA]</scope>
    <source>
        <strain evidence="3">AK-0245</strain>
        <tissue evidence="3">Whole organism</tissue>
    </source>
</reference>
<evidence type="ECO:0000313" key="4">
    <source>
        <dbReference type="Proteomes" id="UP000308267"/>
    </source>
</evidence>
<evidence type="ECO:0008006" key="5">
    <source>
        <dbReference type="Google" id="ProtNLM"/>
    </source>
</evidence>
<feature type="compositionally biased region" description="Low complexity" evidence="2">
    <location>
        <begin position="320"/>
        <end position="334"/>
    </location>
</feature>
<feature type="compositionally biased region" description="Polar residues" evidence="2">
    <location>
        <begin position="592"/>
        <end position="602"/>
    </location>
</feature>
<sequence length="602" mass="68490">MSLSPLDILNEDPLNLFGNERKEKAKKKKGRRHRRDIFAELGLDDDKETEGSLLEGISFLKTKPASPIKSVTFKDAIVVKEISHSEQVSSNYSADKESIDECNQSVIELEQAKRPLGDVGQNPLASQEFTSAYQETLSDSKERKGITDYRKAEMNSATQLNPKPFELEFGLGDRTSARYSEQEQGENIKDDKSPDTAERALESKPKTAVPHKDLEHLQQENVQRNTGDVQPVDLAQTASSAAVPTVRKSCVKETAAQPETARPEKVSPVESLTATARVTRSNSLSLPTPILKHADKQTSEPGVGPRSKVSIADKNNQHVRTLPTSKSSPRRPSSCHLGRSIEVPKDGANDAASMRMLVYREWYLKSQKSILEARRVMSEREAKEAERKLEAFEKAQESDKMFMAWKSRKRAYFREQLKKKREEEAVRQKKVQETNERKASSEKKSEILCTDYNAFEVWKSRKDAVLLKQAREKQEKQKLFKETKQTEEKEKRTQAEKAFQAWRTKKEAELRELLHNQRQEQAHLEKRKEEEMKQKSEKAAEAYYQWELKKIASLGAMITGHGFNQANSMENLRPTVTSGRMTERAPWRPASGRSSMTRGLPS</sequence>
<dbReference type="OrthoDB" id="6285146at2759"/>
<feature type="region of interest" description="Disordered" evidence="2">
    <location>
        <begin position="576"/>
        <end position="602"/>
    </location>
</feature>
<feature type="region of interest" description="Disordered" evidence="2">
    <location>
        <begin position="419"/>
        <end position="443"/>
    </location>
</feature>
<evidence type="ECO:0000256" key="1">
    <source>
        <dbReference type="SAM" id="Coils"/>
    </source>
</evidence>
<feature type="compositionally biased region" description="Basic and acidic residues" evidence="2">
    <location>
        <begin position="138"/>
        <end position="153"/>
    </location>
</feature>
<gene>
    <name evidence="3" type="ORF">CRM22_002562</name>
</gene>
<protein>
    <recommendedName>
        <fullName evidence="5">Microtubule-associated protein 9</fullName>
    </recommendedName>
</protein>
<dbReference type="PANTHER" id="PTHR14739:SF9">
    <property type="entry name" value="MICROTUBULE-ASSOCIATED PROTEIN 9"/>
    <property type="match status" value="1"/>
</dbReference>
<dbReference type="PANTHER" id="PTHR14739">
    <property type="entry name" value="MICROTUBULE-ASSOCIATED PROTEIN 9"/>
    <property type="match status" value="1"/>
</dbReference>
<dbReference type="EMBL" id="SJOL01004482">
    <property type="protein sequence ID" value="TGZ71574.1"/>
    <property type="molecule type" value="Genomic_DNA"/>
</dbReference>
<dbReference type="InterPro" id="IPR026106">
    <property type="entry name" value="MAP9"/>
</dbReference>
<keyword evidence="4" id="KW-1185">Reference proteome</keyword>
<proteinExistence type="predicted"/>
<feature type="compositionally biased region" description="Basic and acidic residues" evidence="2">
    <location>
        <begin position="186"/>
        <end position="213"/>
    </location>
</feature>
<dbReference type="GO" id="GO:1902412">
    <property type="term" value="P:regulation of mitotic cytokinesis"/>
    <property type="evidence" value="ECO:0007669"/>
    <property type="project" value="TreeGrafter"/>
</dbReference>
<evidence type="ECO:0000256" key="2">
    <source>
        <dbReference type="SAM" id="MobiDB-lite"/>
    </source>
</evidence>
<name>A0A4V3SGA3_OPIFE</name>
<dbReference type="GO" id="GO:0008017">
    <property type="term" value="F:microtubule binding"/>
    <property type="evidence" value="ECO:0007669"/>
    <property type="project" value="TreeGrafter"/>
</dbReference>
<dbReference type="Proteomes" id="UP000308267">
    <property type="component" value="Unassembled WGS sequence"/>
</dbReference>
<feature type="coiled-coil region" evidence="1">
    <location>
        <begin position="469"/>
        <end position="534"/>
    </location>
</feature>
<evidence type="ECO:0000313" key="3">
    <source>
        <dbReference type="EMBL" id="TGZ71574.1"/>
    </source>
</evidence>